<dbReference type="InterPro" id="IPR033985">
    <property type="entry name" value="SusD-like_N"/>
</dbReference>
<accession>A0ABT3RNA5</accession>
<reference evidence="9 10" key="1">
    <citation type="submission" date="2022-11" db="EMBL/GenBank/DDBJ databases">
        <title>The characterization of three novel Bacteroidetes species and genomic analysis of their roles in tidal elemental geochemical cycles.</title>
        <authorList>
            <person name="Ma K."/>
        </authorList>
    </citation>
    <scope>NUCLEOTIDE SEQUENCE [LARGE SCALE GENOMIC DNA]</scope>
    <source>
        <strain evidence="9 10">M17</strain>
    </source>
</reference>
<dbReference type="CDD" id="cd08977">
    <property type="entry name" value="SusD"/>
    <property type="match status" value="1"/>
</dbReference>
<dbReference type="Pfam" id="PF14322">
    <property type="entry name" value="SusD-like_3"/>
    <property type="match status" value="1"/>
</dbReference>
<feature type="domain" description="RagB/SusD" evidence="7">
    <location>
        <begin position="330"/>
        <end position="446"/>
    </location>
</feature>
<evidence type="ECO:0000256" key="1">
    <source>
        <dbReference type="ARBA" id="ARBA00004442"/>
    </source>
</evidence>
<dbReference type="SUPFAM" id="SSF48452">
    <property type="entry name" value="TPR-like"/>
    <property type="match status" value="1"/>
</dbReference>
<dbReference type="InterPro" id="IPR019734">
    <property type="entry name" value="TPR_rpt"/>
</dbReference>
<keyword evidence="5" id="KW-0998">Cell outer membrane</keyword>
<evidence type="ECO:0000259" key="7">
    <source>
        <dbReference type="Pfam" id="PF07980"/>
    </source>
</evidence>
<dbReference type="Pfam" id="PF07980">
    <property type="entry name" value="SusD_RagB"/>
    <property type="match status" value="1"/>
</dbReference>
<keyword evidence="4" id="KW-0472">Membrane</keyword>
<name>A0ABT3RNA5_9BACT</name>
<sequence>MTLFAAAFSCDDYIDIEPEGELDAENFFRTPRDYDRALTGAYDLLQTSYLSIWIGEIASDNSRAGGESPSDTEGLHQIDAMSHGGINAELRNIFRWNYSGIARVNYIFENEDNLEFEGKDQIMAQAHFLRAYYYSELVKFFGDVPLIVDKRLGNDEVSSIQRTPASQVYAQIEADLLAAAEVLDWTNPVKGRITKGAALSLLGRVYLYQDKFDEAATVLQQVIDEGPYSLFPDVTTMWLLENEENQETVFDIEYVGVEGGSYGCFVCLEGFAAPGFHGIRQYSGPIYASGNSYNVPTADLYNSFDPADLRRDASVLDIVAFAEANPGVEYGTGDQHTGYFNNKYIKRQGETGAPDDDLTSPLNHRVIRYADVLLMAAEALNRKASPDDATAREYLNLVRDRADMPEITASGADLTNAIWQERRWEFAGEGLRFFDLVRTGQAANEIEGFVAGKHELFPIPQAEIDLAGAGWEQNSNY</sequence>
<keyword evidence="6" id="KW-0802">TPR repeat</keyword>
<comment type="subcellular location">
    <subcellularLocation>
        <location evidence="1">Cell outer membrane</location>
    </subcellularLocation>
</comment>
<organism evidence="9 10">
    <name type="scientific">Mangrovivirga halotolerans</name>
    <dbReference type="NCBI Taxonomy" id="2993936"/>
    <lineage>
        <taxon>Bacteria</taxon>
        <taxon>Pseudomonadati</taxon>
        <taxon>Bacteroidota</taxon>
        <taxon>Cytophagia</taxon>
        <taxon>Cytophagales</taxon>
        <taxon>Mangrovivirgaceae</taxon>
        <taxon>Mangrovivirga</taxon>
    </lineage>
</organism>
<dbReference type="PROSITE" id="PS50005">
    <property type="entry name" value="TPR"/>
    <property type="match status" value="1"/>
</dbReference>
<keyword evidence="10" id="KW-1185">Reference proteome</keyword>
<protein>
    <submittedName>
        <fullName evidence="9">RagB/SusD family nutrient uptake outer membrane protein</fullName>
    </submittedName>
</protein>
<evidence type="ECO:0000313" key="10">
    <source>
        <dbReference type="Proteomes" id="UP001209885"/>
    </source>
</evidence>
<dbReference type="InterPro" id="IPR012944">
    <property type="entry name" value="SusD_RagB_dom"/>
</dbReference>
<evidence type="ECO:0000259" key="8">
    <source>
        <dbReference type="Pfam" id="PF14322"/>
    </source>
</evidence>
<evidence type="ECO:0000256" key="2">
    <source>
        <dbReference type="ARBA" id="ARBA00006275"/>
    </source>
</evidence>
<gene>
    <name evidence="9" type="ORF">OO013_02655</name>
</gene>
<comment type="caution">
    <text evidence="9">The sequence shown here is derived from an EMBL/GenBank/DDBJ whole genome shotgun (WGS) entry which is preliminary data.</text>
</comment>
<dbReference type="Gene3D" id="1.25.40.390">
    <property type="match status" value="1"/>
</dbReference>
<comment type="similarity">
    <text evidence="2">Belongs to the SusD family.</text>
</comment>
<keyword evidence="3" id="KW-0732">Signal</keyword>
<evidence type="ECO:0000256" key="3">
    <source>
        <dbReference type="ARBA" id="ARBA00022729"/>
    </source>
</evidence>
<evidence type="ECO:0000256" key="5">
    <source>
        <dbReference type="ARBA" id="ARBA00023237"/>
    </source>
</evidence>
<dbReference type="InterPro" id="IPR011990">
    <property type="entry name" value="TPR-like_helical_dom_sf"/>
</dbReference>
<evidence type="ECO:0000256" key="6">
    <source>
        <dbReference type="PROSITE-ProRule" id="PRU00339"/>
    </source>
</evidence>
<dbReference type="RefSeq" id="WP_266055062.1">
    <property type="nucleotide sequence ID" value="NZ_JAPFQN010000002.1"/>
</dbReference>
<dbReference type="Proteomes" id="UP001209885">
    <property type="component" value="Unassembled WGS sequence"/>
</dbReference>
<feature type="repeat" description="TPR" evidence="6">
    <location>
        <begin position="196"/>
        <end position="229"/>
    </location>
</feature>
<evidence type="ECO:0000256" key="4">
    <source>
        <dbReference type="ARBA" id="ARBA00023136"/>
    </source>
</evidence>
<evidence type="ECO:0000313" key="9">
    <source>
        <dbReference type="EMBL" id="MCX2742747.1"/>
    </source>
</evidence>
<proteinExistence type="inferred from homology"/>
<feature type="domain" description="SusD-like N-terminal" evidence="8">
    <location>
        <begin position="12"/>
        <end position="207"/>
    </location>
</feature>
<dbReference type="EMBL" id="JAPFQN010000002">
    <property type="protein sequence ID" value="MCX2742747.1"/>
    <property type="molecule type" value="Genomic_DNA"/>
</dbReference>